<comment type="caution">
    <text evidence="3">The sequence shown here is derived from an EMBL/GenBank/DDBJ whole genome shotgun (WGS) entry which is preliminary data.</text>
</comment>
<evidence type="ECO:0000256" key="1">
    <source>
        <dbReference type="SAM" id="Phobius"/>
    </source>
</evidence>
<evidence type="ECO:0000259" key="2">
    <source>
        <dbReference type="PROSITE" id="PS51549"/>
    </source>
</evidence>
<keyword evidence="1" id="KW-1133">Transmembrane helix</keyword>
<evidence type="ECO:0000313" key="3">
    <source>
        <dbReference type="EMBL" id="GAA0265745.1"/>
    </source>
</evidence>
<accession>A0ABP3ELX0</accession>
<dbReference type="RefSeq" id="WP_344652309.1">
    <property type="nucleotide sequence ID" value="NZ_BAAAGX010000025.1"/>
</dbReference>
<dbReference type="PROSITE" id="PS51549">
    <property type="entry name" value="DM13"/>
    <property type="match status" value="1"/>
</dbReference>
<proteinExistence type="predicted"/>
<protein>
    <submittedName>
        <fullName evidence="3">DM13 domain-containing protein</fullName>
    </submittedName>
</protein>
<dbReference type="Pfam" id="PF10517">
    <property type="entry name" value="DM13"/>
    <property type="match status" value="1"/>
</dbReference>
<dbReference type="InterPro" id="IPR019545">
    <property type="entry name" value="DM13_domain"/>
</dbReference>
<sequence>MFARPLTWVLIPVLLAAAGFGLYWFQPWRLATNTTVADEVPVVPAPAPTASASASAPPVGNRLVATGTFVTHEHDTSGRVQLIERPGGTHQLVLLGLRTSDGPDLRVWLTDQAVRPGRAGWHVFDDGRYLEVAALRGNRGNQVYDLPATTDVEGLRSVTIWCKRFSVSFGAAELTLA</sequence>
<name>A0ABP3ELX0_9ACTN</name>
<evidence type="ECO:0000313" key="4">
    <source>
        <dbReference type="Proteomes" id="UP001500967"/>
    </source>
</evidence>
<keyword evidence="1" id="KW-0812">Transmembrane</keyword>
<dbReference type="EMBL" id="BAAAGX010000025">
    <property type="protein sequence ID" value="GAA0265745.1"/>
    <property type="molecule type" value="Genomic_DNA"/>
</dbReference>
<feature type="domain" description="DM13" evidence="2">
    <location>
        <begin position="67"/>
        <end position="175"/>
    </location>
</feature>
<gene>
    <name evidence="3" type="ORF">GCM10009539_60440</name>
</gene>
<dbReference type="Proteomes" id="UP001500967">
    <property type="component" value="Unassembled WGS sequence"/>
</dbReference>
<reference evidence="4" key="1">
    <citation type="journal article" date="2019" name="Int. J. Syst. Evol. Microbiol.">
        <title>The Global Catalogue of Microorganisms (GCM) 10K type strain sequencing project: providing services to taxonomists for standard genome sequencing and annotation.</title>
        <authorList>
            <consortium name="The Broad Institute Genomics Platform"/>
            <consortium name="The Broad Institute Genome Sequencing Center for Infectious Disease"/>
            <person name="Wu L."/>
            <person name="Ma J."/>
        </authorList>
    </citation>
    <scope>NUCLEOTIDE SEQUENCE [LARGE SCALE GENOMIC DNA]</scope>
    <source>
        <strain evidence="4">JCM 10425</strain>
    </source>
</reference>
<keyword evidence="1" id="KW-0472">Membrane</keyword>
<feature type="transmembrane region" description="Helical" evidence="1">
    <location>
        <begin position="6"/>
        <end position="25"/>
    </location>
</feature>
<keyword evidence="4" id="KW-1185">Reference proteome</keyword>
<organism evidence="3 4">
    <name type="scientific">Cryptosporangium japonicum</name>
    <dbReference type="NCBI Taxonomy" id="80872"/>
    <lineage>
        <taxon>Bacteria</taxon>
        <taxon>Bacillati</taxon>
        <taxon>Actinomycetota</taxon>
        <taxon>Actinomycetes</taxon>
        <taxon>Cryptosporangiales</taxon>
        <taxon>Cryptosporangiaceae</taxon>
        <taxon>Cryptosporangium</taxon>
    </lineage>
</organism>